<sequence length="97" mass="10926">MEAVDLCISSPPWTKRRHLPFGMGTSWWIINDVQVTYIFPCGVAVCGNNMITSHSMEHIMKYRNIDFALTKKPNFQSLVNVVLTSILVGYCMPTTTG</sequence>
<dbReference type="WBParaSite" id="TREG1_59850.7">
    <property type="protein sequence ID" value="TREG1_59850.7"/>
    <property type="gene ID" value="TREG1_59850"/>
</dbReference>
<organism evidence="1 2">
    <name type="scientific">Trichobilharzia regenti</name>
    <name type="common">Nasal bird schistosome</name>
    <dbReference type="NCBI Taxonomy" id="157069"/>
    <lineage>
        <taxon>Eukaryota</taxon>
        <taxon>Metazoa</taxon>
        <taxon>Spiralia</taxon>
        <taxon>Lophotrochozoa</taxon>
        <taxon>Platyhelminthes</taxon>
        <taxon>Trematoda</taxon>
        <taxon>Digenea</taxon>
        <taxon>Strigeidida</taxon>
        <taxon>Schistosomatoidea</taxon>
        <taxon>Schistosomatidae</taxon>
        <taxon>Trichobilharzia</taxon>
    </lineage>
</organism>
<dbReference type="WBParaSite" id="TREG1_59850.8">
    <property type="protein sequence ID" value="TREG1_59850.8"/>
    <property type="gene ID" value="TREG1_59850"/>
</dbReference>
<reference evidence="1" key="1">
    <citation type="submission" date="2022-06" db="EMBL/GenBank/DDBJ databases">
        <authorList>
            <person name="Berger JAMES D."/>
            <person name="Berger JAMES D."/>
        </authorList>
    </citation>
    <scope>NUCLEOTIDE SEQUENCE [LARGE SCALE GENOMIC DNA]</scope>
</reference>
<dbReference type="Proteomes" id="UP000050795">
    <property type="component" value="Unassembled WGS sequence"/>
</dbReference>
<protein>
    <submittedName>
        <fullName evidence="2 3">Uncharacterized protein</fullName>
    </submittedName>
</protein>
<dbReference type="AlphaFoldDB" id="A0AA85K3V2"/>
<evidence type="ECO:0000313" key="1">
    <source>
        <dbReference type="Proteomes" id="UP000050795"/>
    </source>
</evidence>
<proteinExistence type="predicted"/>
<evidence type="ECO:0000313" key="2">
    <source>
        <dbReference type="WBParaSite" id="TREG1_59850.5"/>
    </source>
</evidence>
<name>A0AA85K3V2_TRIRE</name>
<accession>A0AA85K3V2</accession>
<reference evidence="2 3" key="2">
    <citation type="submission" date="2023-11" db="UniProtKB">
        <authorList>
            <consortium name="WormBaseParasite"/>
        </authorList>
    </citation>
    <scope>IDENTIFICATION</scope>
</reference>
<keyword evidence="1" id="KW-1185">Reference proteome</keyword>
<evidence type="ECO:0000313" key="3">
    <source>
        <dbReference type="WBParaSite" id="TREG1_59850.6"/>
    </source>
</evidence>
<dbReference type="WBParaSite" id="TREG1_59850.5">
    <property type="protein sequence ID" value="TREG1_59850.5"/>
    <property type="gene ID" value="TREG1_59850"/>
</dbReference>
<dbReference type="WBParaSite" id="TREG1_59850.6">
    <property type="protein sequence ID" value="TREG1_59850.6"/>
    <property type="gene ID" value="TREG1_59850"/>
</dbReference>